<evidence type="ECO:0000256" key="9">
    <source>
        <dbReference type="PIRSR" id="PIRSR634016-1"/>
    </source>
</evidence>
<feature type="site" description="Transition state stabilizer" evidence="11">
    <location>
        <position position="432"/>
    </location>
</feature>
<evidence type="ECO:0000256" key="14">
    <source>
        <dbReference type="SAM" id="SignalP"/>
    </source>
</evidence>
<dbReference type="InterPro" id="IPR042097">
    <property type="entry name" value="Aminopeptidase_N-like_N_sf"/>
</dbReference>
<dbReference type="SUPFAM" id="SSF55486">
    <property type="entry name" value="Metalloproteases ('zincins'), catalytic domain"/>
    <property type="match status" value="1"/>
</dbReference>
<dbReference type="GO" id="GO:0005737">
    <property type="term" value="C:cytoplasm"/>
    <property type="evidence" value="ECO:0007669"/>
    <property type="project" value="TreeGrafter"/>
</dbReference>
<dbReference type="GO" id="GO:0008270">
    <property type="term" value="F:zinc ion binding"/>
    <property type="evidence" value="ECO:0007669"/>
    <property type="project" value="UniProtKB-UniRule"/>
</dbReference>
<evidence type="ECO:0000256" key="5">
    <source>
        <dbReference type="ARBA" id="ARBA00022723"/>
    </source>
</evidence>
<feature type="binding site" evidence="10">
    <location>
        <position position="347"/>
    </location>
    <ligand>
        <name>Zn(2+)</name>
        <dbReference type="ChEBI" id="CHEBI:29105"/>
        <note>catalytic</note>
    </ligand>
</feature>
<dbReference type="EC" id="3.4.11.-" evidence="12"/>
<dbReference type="InterPro" id="IPR034016">
    <property type="entry name" value="M1_APN-typ"/>
</dbReference>
<evidence type="ECO:0000313" key="18">
    <source>
        <dbReference type="EMBL" id="KFA89092.1"/>
    </source>
</evidence>
<keyword evidence="14" id="KW-0732">Signal</keyword>
<evidence type="ECO:0000256" key="1">
    <source>
        <dbReference type="ARBA" id="ARBA00000098"/>
    </source>
</evidence>
<feature type="domain" description="Peptidase M1 membrane alanine aminopeptidase" evidence="15">
    <location>
        <begin position="276"/>
        <end position="488"/>
    </location>
</feature>
<dbReference type="InterPro" id="IPR014782">
    <property type="entry name" value="Peptidase_M1_dom"/>
</dbReference>
<evidence type="ECO:0000259" key="17">
    <source>
        <dbReference type="Pfam" id="PF17900"/>
    </source>
</evidence>
<dbReference type="InterPro" id="IPR001930">
    <property type="entry name" value="Peptidase_M1"/>
</dbReference>
<feature type="domain" description="Aminopeptidase N-like N-terminal" evidence="17">
    <location>
        <begin position="63"/>
        <end position="239"/>
    </location>
</feature>
<evidence type="ECO:0000256" key="12">
    <source>
        <dbReference type="RuleBase" id="RU364040"/>
    </source>
</evidence>
<dbReference type="Pfam" id="PF11838">
    <property type="entry name" value="ERAP1_C"/>
    <property type="match status" value="1"/>
</dbReference>
<evidence type="ECO:0000259" key="15">
    <source>
        <dbReference type="Pfam" id="PF01433"/>
    </source>
</evidence>
<dbReference type="InterPro" id="IPR050344">
    <property type="entry name" value="Peptidase_M1_aminopeptidases"/>
</dbReference>
<dbReference type="CDD" id="cd09601">
    <property type="entry name" value="M1_APN-Q_like"/>
    <property type="match status" value="1"/>
</dbReference>
<accession>A0A084SKV7</accession>
<dbReference type="GO" id="GO:0043171">
    <property type="term" value="P:peptide catabolic process"/>
    <property type="evidence" value="ECO:0007669"/>
    <property type="project" value="TreeGrafter"/>
</dbReference>
<feature type="binding site" evidence="10">
    <location>
        <position position="370"/>
    </location>
    <ligand>
        <name>Zn(2+)</name>
        <dbReference type="ChEBI" id="CHEBI:29105"/>
        <note>catalytic</note>
    </ligand>
</feature>
<evidence type="ECO:0000256" key="7">
    <source>
        <dbReference type="ARBA" id="ARBA00022833"/>
    </source>
</evidence>
<dbReference type="Gene3D" id="2.60.40.1730">
    <property type="entry name" value="tricorn interacting facor f3 domain"/>
    <property type="match status" value="1"/>
</dbReference>
<dbReference type="SUPFAM" id="SSF63737">
    <property type="entry name" value="Leukotriene A4 hydrolase N-terminal domain"/>
    <property type="match status" value="1"/>
</dbReference>
<evidence type="ECO:0000256" key="3">
    <source>
        <dbReference type="ARBA" id="ARBA00022438"/>
    </source>
</evidence>
<feature type="region of interest" description="Disordered" evidence="13">
    <location>
        <begin position="23"/>
        <end position="47"/>
    </location>
</feature>
<dbReference type="InterPro" id="IPR027268">
    <property type="entry name" value="Peptidase_M4/M1_CTD_sf"/>
</dbReference>
<dbReference type="GO" id="GO:0070006">
    <property type="term" value="F:metalloaminopeptidase activity"/>
    <property type="evidence" value="ECO:0007669"/>
    <property type="project" value="TreeGrafter"/>
</dbReference>
<feature type="active site" description="Proton acceptor" evidence="9">
    <location>
        <position position="348"/>
    </location>
</feature>
<evidence type="ECO:0000256" key="11">
    <source>
        <dbReference type="PIRSR" id="PIRSR634016-4"/>
    </source>
</evidence>
<comment type="cofactor">
    <cofactor evidence="10 12">
        <name>Zn(2+)</name>
        <dbReference type="ChEBI" id="CHEBI:29105"/>
    </cofactor>
    <text evidence="10 12">Binds 1 zinc ion per subunit.</text>
</comment>
<comment type="catalytic activity">
    <reaction evidence="1">
        <text>Release of an N-terminal amino acid, Xaa-|-Yaa- from a peptide, amide or arylamide. Xaa is preferably Ala, but may be most amino acids including Pro (slow action). When a terminal hydrophobic residue is followed by a prolyl residue, the two may be released as an intact Xaa-Pro dipeptide.</text>
        <dbReference type="EC" id="3.4.11.2"/>
    </reaction>
</comment>
<gene>
    <name evidence="18" type="ORF">Q664_36980</name>
</gene>
<dbReference type="EMBL" id="JPMI01000262">
    <property type="protein sequence ID" value="KFA89092.1"/>
    <property type="molecule type" value="Genomic_DNA"/>
</dbReference>
<keyword evidence="7 10" id="KW-0862">Zinc</keyword>
<sequence>MPRMPRRASFALLAALTACGARQPVPTPEARPPAAASSPAEVVATTRPAPVSPALRLPAQVRPTGYTVELTVDPSVPVFQGVVAMELEVKEATEALWLHGRHLTVREATLTVDGASEVLTWVKGKEDFLGFVPSRPLKPGAAHLRIVYEGQLSERETSGAFRAKDEGAWYTYTQFEPVGARRVFPCFDEPGFKVPWQLTFHVPAGNVAVTNTPLVNEEPRAAGGTTFRFARTQPLPSYLIAFGVGPFDFLEAAPSGQKAVRTRIVTPKGRSVEGTYAAKVTPEILAHLEGYFGMPFPYEKLDVLAVPLFGGAMEHPGLVTFNSGLILAKPAEDSVSRQRGFYDTQMHELAHQWFGDLVTMAWWDDLWLNESFATWAEPRMLESAQPTWDAPIERVRGRSFALSTDSLVTARRIRQPIQRPDDILGAFDGITYGKGAAVLTMVEGWLGRDVFQRGVRRHLRAHAHGNATAKDFLDSLSAEAGQDVSGVLGSFLDQGGAPLVTTRLDCTGKVPVLRLSQSRFLPLGSAGDAKQEWKVPLCVRYGSGKVSGRACTVLQGESAELPLPEAKTCPTWVMPNADGAGYYRSALDTQMLGRLLSTESRHLSRAERVALIGDVQALVSAGAMPASDALGLLPGLAGERDRQVFQASLDLLGILRPSLLSDARQADRARFLRDTYGARARALGFTHRANDDEDTRLLRPVLLELAGRQGGDPRLVAEAKQMTQQWLADGKTASPELLRTALGIASAHGDAALHGQVLTAMRSEKDRRKREHLVGALAGFRDPALVGENLKLLLDPSVDMREVAWLLFAAGQDVRSRDVASAFVKENYDALAARMPEERLGALVWAFSAYCDPVHRQEAAAFLTERMERAPGGTRSLAQALERMDLCIAFKAAQGSSVESFLASPKKVPARPGR</sequence>
<dbReference type="GO" id="GO:0016285">
    <property type="term" value="F:alanyl aminopeptidase activity"/>
    <property type="evidence" value="ECO:0007669"/>
    <property type="project" value="UniProtKB-EC"/>
</dbReference>
<keyword evidence="4 12" id="KW-0645">Protease</keyword>
<organism evidence="18 19">
    <name type="scientific">Archangium violaceum Cb vi76</name>
    <dbReference type="NCBI Taxonomy" id="1406225"/>
    <lineage>
        <taxon>Bacteria</taxon>
        <taxon>Pseudomonadati</taxon>
        <taxon>Myxococcota</taxon>
        <taxon>Myxococcia</taxon>
        <taxon>Myxococcales</taxon>
        <taxon>Cystobacterineae</taxon>
        <taxon>Archangiaceae</taxon>
        <taxon>Archangium</taxon>
    </lineage>
</organism>
<dbReference type="FunFam" id="1.10.390.10:FF:000013">
    <property type="entry name" value="Aminopeptidase N"/>
    <property type="match status" value="1"/>
</dbReference>
<feature type="binding site" evidence="10">
    <location>
        <position position="351"/>
    </location>
    <ligand>
        <name>Zn(2+)</name>
        <dbReference type="ChEBI" id="CHEBI:29105"/>
        <note>catalytic</note>
    </ligand>
</feature>
<keyword evidence="8 12" id="KW-0482">Metalloprotease</keyword>
<feature type="compositionally biased region" description="Low complexity" evidence="13">
    <location>
        <begin position="32"/>
        <end position="46"/>
    </location>
</feature>
<keyword evidence="5 10" id="KW-0479">Metal-binding</keyword>
<dbReference type="Pfam" id="PF17900">
    <property type="entry name" value="Peptidase_M1_N"/>
    <property type="match status" value="1"/>
</dbReference>
<comment type="similarity">
    <text evidence="2 12">Belongs to the peptidase M1 family.</text>
</comment>
<dbReference type="Gene3D" id="2.60.40.1910">
    <property type="match status" value="1"/>
</dbReference>
<dbReference type="PANTHER" id="PTHR11533:SF174">
    <property type="entry name" value="PUROMYCIN-SENSITIVE AMINOPEPTIDASE-RELATED"/>
    <property type="match status" value="1"/>
</dbReference>
<dbReference type="PANTHER" id="PTHR11533">
    <property type="entry name" value="PROTEASE M1 ZINC METALLOPROTEASE"/>
    <property type="match status" value="1"/>
</dbReference>
<dbReference type="Gene3D" id="1.25.50.20">
    <property type="match status" value="1"/>
</dbReference>
<dbReference type="PRINTS" id="PR00756">
    <property type="entry name" value="ALADIPTASE"/>
</dbReference>
<evidence type="ECO:0000259" key="16">
    <source>
        <dbReference type="Pfam" id="PF11838"/>
    </source>
</evidence>
<feature type="signal peptide" evidence="14">
    <location>
        <begin position="1"/>
        <end position="20"/>
    </location>
</feature>
<dbReference type="InterPro" id="IPR045357">
    <property type="entry name" value="Aminopeptidase_N-like_N"/>
</dbReference>
<dbReference type="GO" id="GO:0006508">
    <property type="term" value="P:proteolysis"/>
    <property type="evidence" value="ECO:0007669"/>
    <property type="project" value="UniProtKB-KW"/>
</dbReference>
<comment type="caution">
    <text evidence="18">The sequence shown here is derived from an EMBL/GenBank/DDBJ whole genome shotgun (WGS) entry which is preliminary data.</text>
</comment>
<evidence type="ECO:0000256" key="13">
    <source>
        <dbReference type="SAM" id="MobiDB-lite"/>
    </source>
</evidence>
<name>A0A084SKV7_9BACT</name>
<dbReference type="Pfam" id="PF01433">
    <property type="entry name" value="Peptidase_M1"/>
    <property type="match status" value="1"/>
</dbReference>
<reference evidence="18 19" key="1">
    <citation type="submission" date="2014-07" db="EMBL/GenBank/DDBJ databases">
        <title>Draft Genome Sequence of Gephyronic Acid Producer, Cystobacter violaceus Strain Cb vi76.</title>
        <authorList>
            <person name="Stevens D.C."/>
            <person name="Young J."/>
            <person name="Carmichael R."/>
            <person name="Tan J."/>
            <person name="Taylor R.E."/>
        </authorList>
    </citation>
    <scope>NUCLEOTIDE SEQUENCE [LARGE SCALE GENOMIC DNA]</scope>
    <source>
        <strain evidence="18 19">Cb vi76</strain>
    </source>
</reference>
<evidence type="ECO:0000256" key="10">
    <source>
        <dbReference type="PIRSR" id="PIRSR634016-3"/>
    </source>
</evidence>
<dbReference type="AlphaFoldDB" id="A0A084SKV7"/>
<feature type="chain" id="PRO_5001781430" description="Aminopeptidase" evidence="14">
    <location>
        <begin position="21"/>
        <end position="914"/>
    </location>
</feature>
<dbReference type="Proteomes" id="UP000028547">
    <property type="component" value="Unassembled WGS sequence"/>
</dbReference>
<dbReference type="GO" id="GO:0042277">
    <property type="term" value="F:peptide binding"/>
    <property type="evidence" value="ECO:0007669"/>
    <property type="project" value="TreeGrafter"/>
</dbReference>
<keyword evidence="3 12" id="KW-0031">Aminopeptidase</keyword>
<evidence type="ECO:0000313" key="19">
    <source>
        <dbReference type="Proteomes" id="UP000028547"/>
    </source>
</evidence>
<evidence type="ECO:0000256" key="2">
    <source>
        <dbReference type="ARBA" id="ARBA00010136"/>
    </source>
</evidence>
<dbReference type="InterPro" id="IPR024571">
    <property type="entry name" value="ERAP1-like_C_dom"/>
</dbReference>
<dbReference type="Gene3D" id="1.10.390.10">
    <property type="entry name" value="Neutral Protease Domain 2"/>
    <property type="match status" value="1"/>
</dbReference>
<proteinExistence type="inferred from homology"/>
<dbReference type="GO" id="GO:0016020">
    <property type="term" value="C:membrane"/>
    <property type="evidence" value="ECO:0007669"/>
    <property type="project" value="TreeGrafter"/>
</dbReference>
<evidence type="ECO:0000256" key="4">
    <source>
        <dbReference type="ARBA" id="ARBA00022670"/>
    </source>
</evidence>
<feature type="domain" description="ERAP1-like C-terminal" evidence="16">
    <location>
        <begin position="572"/>
        <end position="884"/>
    </location>
</feature>
<protein>
    <recommendedName>
        <fullName evidence="12">Aminopeptidase</fullName>
        <ecNumber evidence="12">3.4.11.-</ecNumber>
    </recommendedName>
</protein>
<dbReference type="PROSITE" id="PS51257">
    <property type="entry name" value="PROKAR_LIPOPROTEIN"/>
    <property type="match status" value="1"/>
</dbReference>
<evidence type="ECO:0000256" key="6">
    <source>
        <dbReference type="ARBA" id="ARBA00022801"/>
    </source>
</evidence>
<evidence type="ECO:0000256" key="8">
    <source>
        <dbReference type="ARBA" id="ARBA00023049"/>
    </source>
</evidence>
<dbReference type="GO" id="GO:0005615">
    <property type="term" value="C:extracellular space"/>
    <property type="evidence" value="ECO:0007669"/>
    <property type="project" value="TreeGrafter"/>
</dbReference>
<keyword evidence="6 12" id="KW-0378">Hydrolase</keyword>